<keyword evidence="3" id="KW-1185">Reference proteome</keyword>
<keyword evidence="1" id="KW-1133">Transmembrane helix</keyword>
<dbReference type="EMBL" id="CP022384">
    <property type="protein sequence ID" value="ATA81112.1"/>
    <property type="molecule type" value="Genomic_DNA"/>
</dbReference>
<gene>
    <name evidence="2" type="ORF">CGC53_01460</name>
</gene>
<dbReference type="Proteomes" id="UP000217276">
    <property type="component" value="Chromosome"/>
</dbReference>
<sequence length="145" mass="16451">MKNLSILTLIQALLSLVSGILISKMSFIGKIGVSTFYSQYAVFKTWWKTALILFIVQFVLLLFLQTFRAKVSVGFARLLAILLTIIGAVGAYLTYIDFTTTAHKVMKFSFHAGFYLFWITWFITCFYFLLSKGAKQTTDLPEEAS</sequence>
<accession>A0A250F7K0</accession>
<evidence type="ECO:0000256" key="1">
    <source>
        <dbReference type="SAM" id="Phobius"/>
    </source>
</evidence>
<dbReference type="AlphaFoldDB" id="A0A250F7K0"/>
<name>A0A250F7K0_9FLAO</name>
<feature type="transmembrane region" description="Helical" evidence="1">
    <location>
        <begin position="46"/>
        <end position="64"/>
    </location>
</feature>
<keyword evidence="1" id="KW-0472">Membrane</keyword>
<proteinExistence type="predicted"/>
<feature type="transmembrane region" description="Helical" evidence="1">
    <location>
        <begin position="108"/>
        <end position="130"/>
    </location>
</feature>
<feature type="transmembrane region" description="Helical" evidence="1">
    <location>
        <begin position="76"/>
        <end position="96"/>
    </location>
</feature>
<evidence type="ECO:0000313" key="2">
    <source>
        <dbReference type="EMBL" id="ATA81112.1"/>
    </source>
</evidence>
<evidence type="ECO:0000313" key="3">
    <source>
        <dbReference type="Proteomes" id="UP000217276"/>
    </source>
</evidence>
<organism evidence="2 3">
    <name type="scientific">Capnocytophaga leadbetteri</name>
    <dbReference type="NCBI Taxonomy" id="327575"/>
    <lineage>
        <taxon>Bacteria</taxon>
        <taxon>Pseudomonadati</taxon>
        <taxon>Bacteroidota</taxon>
        <taxon>Flavobacteriia</taxon>
        <taxon>Flavobacteriales</taxon>
        <taxon>Flavobacteriaceae</taxon>
        <taxon>Capnocytophaga</taxon>
    </lineage>
</organism>
<dbReference type="RefSeq" id="WP_095913033.1">
    <property type="nucleotide sequence ID" value="NZ_CAJZEI010000152.1"/>
</dbReference>
<keyword evidence="1" id="KW-0812">Transmembrane</keyword>
<dbReference type="KEGG" id="clk:CGC53_01460"/>
<protein>
    <submittedName>
        <fullName evidence="2">Uncharacterized protein</fullName>
    </submittedName>
</protein>
<reference evidence="3" key="1">
    <citation type="submission" date="2017-06" db="EMBL/GenBank/DDBJ databases">
        <title>Capnocytophaga spp. assemblies.</title>
        <authorList>
            <person name="Gulvik C.A."/>
        </authorList>
    </citation>
    <scope>NUCLEOTIDE SEQUENCE [LARGE SCALE GENOMIC DNA]</scope>
    <source>
        <strain evidence="3">H6253</strain>
    </source>
</reference>